<feature type="binding site" evidence="8">
    <location>
        <position position="159"/>
    </location>
    <ligand>
        <name>(R)-pantoate</name>
        <dbReference type="ChEBI" id="CHEBI:15980"/>
    </ligand>
</feature>
<feature type="binding site" evidence="8">
    <location>
        <position position="66"/>
    </location>
    <ligand>
        <name>beta-alanine</name>
        <dbReference type="ChEBI" id="CHEBI:57966"/>
    </ligand>
</feature>
<evidence type="ECO:0000313" key="9">
    <source>
        <dbReference type="EMBL" id="MFC4954845.1"/>
    </source>
</evidence>
<comment type="catalytic activity">
    <reaction evidence="7 8">
        <text>(R)-pantoate + beta-alanine + ATP = (R)-pantothenate + AMP + diphosphate + H(+)</text>
        <dbReference type="Rhea" id="RHEA:10912"/>
        <dbReference type="ChEBI" id="CHEBI:15378"/>
        <dbReference type="ChEBI" id="CHEBI:15980"/>
        <dbReference type="ChEBI" id="CHEBI:29032"/>
        <dbReference type="ChEBI" id="CHEBI:30616"/>
        <dbReference type="ChEBI" id="CHEBI:33019"/>
        <dbReference type="ChEBI" id="CHEBI:57966"/>
        <dbReference type="ChEBI" id="CHEBI:456215"/>
        <dbReference type="EC" id="6.3.2.1"/>
    </reaction>
</comment>
<dbReference type="RefSeq" id="WP_344372739.1">
    <property type="nucleotide sequence ID" value="NZ_BAAASQ010000005.1"/>
</dbReference>
<dbReference type="EMBL" id="JBHSIZ010000002">
    <property type="protein sequence ID" value="MFC4954845.1"/>
    <property type="molecule type" value="Genomic_DNA"/>
</dbReference>
<comment type="function">
    <text evidence="8">Catalyzes the condensation of pantoate with beta-alanine in an ATP-dependent reaction via a pantoyl-adenylate intermediate.</text>
</comment>
<comment type="miscellaneous">
    <text evidence="8">The reaction proceeds by a bi uni uni bi ping pong mechanism.</text>
</comment>
<evidence type="ECO:0000256" key="6">
    <source>
        <dbReference type="ARBA" id="ARBA00022840"/>
    </source>
</evidence>
<evidence type="ECO:0000256" key="3">
    <source>
        <dbReference type="ARBA" id="ARBA00022598"/>
    </source>
</evidence>
<dbReference type="Gene3D" id="3.40.50.620">
    <property type="entry name" value="HUPs"/>
    <property type="match status" value="1"/>
</dbReference>
<feature type="binding site" evidence="8">
    <location>
        <position position="182"/>
    </location>
    <ligand>
        <name>ATP</name>
        <dbReference type="ChEBI" id="CHEBI:30616"/>
    </ligand>
</feature>
<feature type="binding site" evidence="8">
    <location>
        <position position="66"/>
    </location>
    <ligand>
        <name>(R)-pantoate</name>
        <dbReference type="ChEBI" id="CHEBI:15980"/>
    </ligand>
</feature>
<feature type="binding site" evidence="8">
    <location>
        <begin position="32"/>
        <end position="39"/>
    </location>
    <ligand>
        <name>ATP</name>
        <dbReference type="ChEBI" id="CHEBI:30616"/>
    </ligand>
</feature>
<dbReference type="InterPro" id="IPR042176">
    <property type="entry name" value="Pantoate_ligase_C"/>
</dbReference>
<reference evidence="10" key="1">
    <citation type="journal article" date="2019" name="Int. J. Syst. Evol. Microbiol.">
        <title>The Global Catalogue of Microorganisms (GCM) 10K type strain sequencing project: providing services to taxonomists for standard genome sequencing and annotation.</title>
        <authorList>
            <consortium name="The Broad Institute Genomics Platform"/>
            <consortium name="The Broad Institute Genome Sequencing Center for Infectious Disease"/>
            <person name="Wu L."/>
            <person name="Ma J."/>
        </authorList>
    </citation>
    <scope>NUCLEOTIDE SEQUENCE [LARGE SCALE GENOMIC DNA]</scope>
    <source>
        <strain evidence="10">CCM 7224</strain>
    </source>
</reference>
<feature type="active site" description="Proton donor" evidence="8">
    <location>
        <position position="39"/>
    </location>
</feature>
<evidence type="ECO:0000256" key="5">
    <source>
        <dbReference type="ARBA" id="ARBA00022741"/>
    </source>
</evidence>
<protein>
    <recommendedName>
        <fullName evidence="8">Pantothenate synthetase</fullName>
        <shortName evidence="8">PS</shortName>
        <ecNumber evidence="8">6.3.2.1</ecNumber>
    </recommendedName>
    <alternativeName>
        <fullName evidence="8">Pantoate--beta-alanine ligase</fullName>
    </alternativeName>
    <alternativeName>
        <fullName evidence="8">Pantoate-activating enzyme</fullName>
    </alternativeName>
</protein>
<keyword evidence="3 8" id="KW-0436">Ligase</keyword>
<dbReference type="PANTHER" id="PTHR21299:SF1">
    <property type="entry name" value="PANTOATE--BETA-ALANINE LIGASE"/>
    <property type="match status" value="1"/>
</dbReference>
<comment type="caution">
    <text evidence="9">The sequence shown here is derived from an EMBL/GenBank/DDBJ whole genome shotgun (WGS) entry which is preliminary data.</text>
</comment>
<dbReference type="InterPro" id="IPR003721">
    <property type="entry name" value="Pantoate_ligase"/>
</dbReference>
<dbReference type="PANTHER" id="PTHR21299">
    <property type="entry name" value="CYTIDYLATE KINASE/PANTOATE-BETA-ALANINE LIGASE"/>
    <property type="match status" value="1"/>
</dbReference>
<keyword evidence="10" id="KW-1185">Reference proteome</keyword>
<keyword evidence="4 8" id="KW-0566">Pantothenate biosynthesis</keyword>
<keyword evidence="8" id="KW-0963">Cytoplasm</keyword>
<dbReference type="Pfam" id="PF02569">
    <property type="entry name" value="Pantoate_ligase"/>
    <property type="match status" value="1"/>
</dbReference>
<accession>A0ABV9UEF9</accession>
<dbReference type="SUPFAM" id="SSF52374">
    <property type="entry name" value="Nucleotidylyl transferase"/>
    <property type="match status" value="2"/>
</dbReference>
<dbReference type="Gene3D" id="3.30.1300.10">
    <property type="entry name" value="Pantoate-beta-alanine ligase, C-terminal domain"/>
    <property type="match status" value="1"/>
</dbReference>
<feature type="binding site" evidence="8">
    <location>
        <begin position="153"/>
        <end position="156"/>
    </location>
    <ligand>
        <name>ATP</name>
        <dbReference type="ChEBI" id="CHEBI:30616"/>
    </ligand>
</feature>
<evidence type="ECO:0000256" key="8">
    <source>
        <dbReference type="HAMAP-Rule" id="MF_00158"/>
    </source>
</evidence>
<evidence type="ECO:0000256" key="4">
    <source>
        <dbReference type="ARBA" id="ARBA00022655"/>
    </source>
</evidence>
<dbReference type="InterPro" id="IPR014729">
    <property type="entry name" value="Rossmann-like_a/b/a_fold"/>
</dbReference>
<evidence type="ECO:0000313" key="10">
    <source>
        <dbReference type="Proteomes" id="UP001595834"/>
    </source>
</evidence>
<keyword evidence="6 8" id="KW-0067">ATP-binding</keyword>
<gene>
    <name evidence="8 9" type="primary">panC</name>
    <name evidence="9" type="ORF">ACFPFX_00845</name>
</gene>
<dbReference type="CDD" id="cd00560">
    <property type="entry name" value="PanC"/>
    <property type="match status" value="1"/>
</dbReference>
<organism evidence="9 10">
    <name type="scientific">Streptomyces mauvecolor</name>
    <dbReference type="NCBI Taxonomy" id="58345"/>
    <lineage>
        <taxon>Bacteria</taxon>
        <taxon>Bacillati</taxon>
        <taxon>Actinomycetota</taxon>
        <taxon>Actinomycetes</taxon>
        <taxon>Kitasatosporales</taxon>
        <taxon>Streptomycetaceae</taxon>
        <taxon>Streptomyces</taxon>
    </lineage>
</organism>
<sequence>MTAQPAQPVLVRTAAELAALERTGRRAVVMTMGALHEGHATLIRTARRLAGPDGQVVVTVFVNPLQFGAGEDLDRYPRTLDADRAIAEREGADAVFAPSVEEVYPGGEPQVRVTAGPMGELLEGAVRPGHFDGMLTVVAKLLHLSAPDLALYGQKDAQQLALIRRMVRDLNFPVEIVGVPTVREDDGLALSSRNRYLDPAERTAARALSRALFAARDRLAAEHALHARATAGGAALGRADALTAIGEARAAADAHAVAAAAPSPASIKAVAQGVLDEAAKAEPPVVTDYLALVDPATFTDAPEGFGGEAILAVAARVGTTRLIDNIPLTFGAPA</sequence>
<comment type="similarity">
    <text evidence="2 8">Belongs to the pantothenate synthetase family.</text>
</comment>
<comment type="subcellular location">
    <subcellularLocation>
        <location evidence="8">Cytoplasm</location>
    </subcellularLocation>
</comment>
<dbReference type="EC" id="6.3.2.1" evidence="8"/>
<comment type="subunit">
    <text evidence="8">Homodimer.</text>
</comment>
<feature type="binding site" evidence="8">
    <location>
        <begin position="190"/>
        <end position="193"/>
    </location>
    <ligand>
        <name>ATP</name>
        <dbReference type="ChEBI" id="CHEBI:30616"/>
    </ligand>
</feature>
<name>A0ABV9UEF9_9ACTN</name>
<dbReference type="GO" id="GO:0004592">
    <property type="term" value="F:pantoate-beta-alanine ligase activity"/>
    <property type="evidence" value="ECO:0007669"/>
    <property type="project" value="UniProtKB-EC"/>
</dbReference>
<dbReference type="Proteomes" id="UP001595834">
    <property type="component" value="Unassembled WGS sequence"/>
</dbReference>
<evidence type="ECO:0000256" key="2">
    <source>
        <dbReference type="ARBA" id="ARBA00009256"/>
    </source>
</evidence>
<evidence type="ECO:0000256" key="1">
    <source>
        <dbReference type="ARBA" id="ARBA00004990"/>
    </source>
</evidence>
<dbReference type="NCBIfam" id="TIGR00018">
    <property type="entry name" value="panC"/>
    <property type="match status" value="1"/>
</dbReference>
<proteinExistence type="inferred from homology"/>
<evidence type="ECO:0000256" key="7">
    <source>
        <dbReference type="ARBA" id="ARBA00048258"/>
    </source>
</evidence>
<dbReference type="HAMAP" id="MF_00158">
    <property type="entry name" value="PanC"/>
    <property type="match status" value="1"/>
</dbReference>
<keyword evidence="5 8" id="KW-0547">Nucleotide-binding</keyword>
<comment type="pathway">
    <text evidence="1 8">Cofactor biosynthesis; (R)-pantothenate biosynthesis; (R)-pantothenate from (R)-pantoate and beta-alanine: step 1/1.</text>
</comment>